<feature type="region of interest" description="Disordered" evidence="5">
    <location>
        <begin position="1"/>
        <end position="20"/>
    </location>
</feature>
<dbReference type="GO" id="GO:0008270">
    <property type="term" value="F:zinc ion binding"/>
    <property type="evidence" value="ECO:0007669"/>
    <property type="project" value="UniProtKB-KW"/>
</dbReference>
<keyword evidence="1" id="KW-0479">Metal-binding</keyword>
<comment type="caution">
    <text evidence="7">The sequence shown here is derived from an EMBL/GenBank/DDBJ whole genome shotgun (WGS) entry which is preliminary data.</text>
</comment>
<proteinExistence type="predicted"/>
<dbReference type="PROSITE" id="PS50865">
    <property type="entry name" value="ZF_MYND_2"/>
    <property type="match status" value="1"/>
</dbReference>
<evidence type="ECO:0000256" key="1">
    <source>
        <dbReference type="ARBA" id="ARBA00022723"/>
    </source>
</evidence>
<reference evidence="8" key="1">
    <citation type="journal article" date="2012" name="Science">
        <title>The Paleozoic origin of enzymatic lignin decomposition reconstructed from 31 fungal genomes.</title>
        <authorList>
            <person name="Floudas D."/>
            <person name="Binder M."/>
            <person name="Riley R."/>
            <person name="Barry K."/>
            <person name="Blanchette R.A."/>
            <person name="Henrissat B."/>
            <person name="Martinez A.T."/>
            <person name="Otillar R."/>
            <person name="Spatafora J.W."/>
            <person name="Yadav J.S."/>
            <person name="Aerts A."/>
            <person name="Benoit I."/>
            <person name="Boyd A."/>
            <person name="Carlson A."/>
            <person name="Copeland A."/>
            <person name="Coutinho P.M."/>
            <person name="de Vries R.P."/>
            <person name="Ferreira P."/>
            <person name="Findley K."/>
            <person name="Foster B."/>
            <person name="Gaskell J."/>
            <person name="Glotzer D."/>
            <person name="Gorecki P."/>
            <person name="Heitman J."/>
            <person name="Hesse C."/>
            <person name="Hori C."/>
            <person name="Igarashi K."/>
            <person name="Jurgens J.A."/>
            <person name="Kallen N."/>
            <person name="Kersten P."/>
            <person name="Kohler A."/>
            <person name="Kuees U."/>
            <person name="Kumar T.K.A."/>
            <person name="Kuo A."/>
            <person name="LaButti K."/>
            <person name="Larrondo L.F."/>
            <person name="Lindquist E."/>
            <person name="Ling A."/>
            <person name="Lombard V."/>
            <person name="Lucas S."/>
            <person name="Lundell T."/>
            <person name="Martin R."/>
            <person name="McLaughlin D.J."/>
            <person name="Morgenstern I."/>
            <person name="Morin E."/>
            <person name="Murat C."/>
            <person name="Nagy L.G."/>
            <person name="Nolan M."/>
            <person name="Ohm R.A."/>
            <person name="Patyshakuliyeva A."/>
            <person name="Rokas A."/>
            <person name="Ruiz-Duenas F.J."/>
            <person name="Sabat G."/>
            <person name="Salamov A."/>
            <person name="Samejima M."/>
            <person name="Schmutz J."/>
            <person name="Slot J.C."/>
            <person name="St John F."/>
            <person name="Stenlid J."/>
            <person name="Sun H."/>
            <person name="Sun S."/>
            <person name="Syed K."/>
            <person name="Tsang A."/>
            <person name="Wiebenga A."/>
            <person name="Young D."/>
            <person name="Pisabarro A."/>
            <person name="Eastwood D.C."/>
            <person name="Martin F."/>
            <person name="Cullen D."/>
            <person name="Grigoriev I.V."/>
            <person name="Hibbett D.S."/>
        </authorList>
    </citation>
    <scope>NUCLEOTIDE SEQUENCE [LARGE SCALE GENOMIC DNA]</scope>
    <source>
        <strain evidence="8">RWD-64-598 SS2</strain>
    </source>
</reference>
<dbReference type="GeneID" id="19202575"/>
<evidence type="ECO:0000256" key="4">
    <source>
        <dbReference type="PROSITE-ProRule" id="PRU00134"/>
    </source>
</evidence>
<sequence>MSSKTEDLSATELLPEADERSKDPEYAYLLDNDYSAWADRDHGFPAVDVRTDRSKWVLDWDKGVEKVSKSPSEVIMWTSIYRHSAYVDKKLGRSAYKVLRTAKLRAHDGHRGTMEQLRELLKMPEYKQCSFQDWFRLVSAEKRRKTLDQIFENTCWLASFGQDCRVLCPEINSTALLKRRGLELFDFCDRFAESMGSSKEDDPLQRLGNMLWNDWWSSARRPEDSNVKRDQYENYSFMYEFYTYLRLEFLDQFVLCAHKTVMKACLENMSHSDSFVPRLVYLAGPRGVQELLATRRELKSRAGHSCEYCDRCPEDIGNNVKFLVCSGCKRKLKFEYYYCSKECQKSDWPQHKVHCGKEKVSKGRDEGRPEYRQSLGLLLQLGFQKQYPDVDYTLFQVDAPQGYKVMFLHDEEKREMFREKRAMVAMDADRTGLDVLAKCLVDALQEDTANSGITRDNILQQLNEEYEVDARTCLEALEAELAMEGDEDRYSGMVIIAHDDEGVTGDIGSS</sequence>
<dbReference type="EMBL" id="JH711573">
    <property type="protein sequence ID" value="EIW87262.1"/>
    <property type="molecule type" value="Genomic_DNA"/>
</dbReference>
<dbReference type="SUPFAM" id="SSF144232">
    <property type="entry name" value="HIT/MYND zinc finger-like"/>
    <property type="match status" value="1"/>
</dbReference>
<evidence type="ECO:0000313" key="8">
    <source>
        <dbReference type="Proteomes" id="UP000053558"/>
    </source>
</evidence>
<dbReference type="Proteomes" id="UP000053558">
    <property type="component" value="Unassembled WGS sequence"/>
</dbReference>
<evidence type="ECO:0000259" key="6">
    <source>
        <dbReference type="PROSITE" id="PS50865"/>
    </source>
</evidence>
<dbReference type="OrthoDB" id="5231159at2759"/>
<dbReference type="Pfam" id="PF01753">
    <property type="entry name" value="zf-MYND"/>
    <property type="match status" value="1"/>
</dbReference>
<dbReference type="InterPro" id="IPR002893">
    <property type="entry name" value="Znf_MYND"/>
</dbReference>
<keyword evidence="3" id="KW-0862">Zinc</keyword>
<organism evidence="7 8">
    <name type="scientific">Coniophora puteana (strain RWD-64-598)</name>
    <name type="common">Brown rot fungus</name>
    <dbReference type="NCBI Taxonomy" id="741705"/>
    <lineage>
        <taxon>Eukaryota</taxon>
        <taxon>Fungi</taxon>
        <taxon>Dikarya</taxon>
        <taxon>Basidiomycota</taxon>
        <taxon>Agaricomycotina</taxon>
        <taxon>Agaricomycetes</taxon>
        <taxon>Agaricomycetidae</taxon>
        <taxon>Boletales</taxon>
        <taxon>Coniophorineae</taxon>
        <taxon>Coniophoraceae</taxon>
        <taxon>Coniophora</taxon>
    </lineage>
</organism>
<evidence type="ECO:0000256" key="5">
    <source>
        <dbReference type="SAM" id="MobiDB-lite"/>
    </source>
</evidence>
<accession>A0A5M3N742</accession>
<protein>
    <recommendedName>
        <fullName evidence="6">MYND-type domain-containing protein</fullName>
    </recommendedName>
</protein>
<keyword evidence="8" id="KW-1185">Reference proteome</keyword>
<dbReference type="KEGG" id="cput:CONPUDRAFT_149295"/>
<dbReference type="AlphaFoldDB" id="A0A5M3N742"/>
<evidence type="ECO:0000313" key="7">
    <source>
        <dbReference type="EMBL" id="EIW87262.1"/>
    </source>
</evidence>
<dbReference type="RefSeq" id="XP_007763811.1">
    <property type="nucleotide sequence ID" value="XM_007765621.1"/>
</dbReference>
<keyword evidence="2 4" id="KW-0863">Zinc-finger</keyword>
<feature type="domain" description="MYND-type" evidence="6">
    <location>
        <begin position="306"/>
        <end position="355"/>
    </location>
</feature>
<evidence type="ECO:0000256" key="2">
    <source>
        <dbReference type="ARBA" id="ARBA00022771"/>
    </source>
</evidence>
<gene>
    <name evidence="7" type="ORF">CONPUDRAFT_149295</name>
</gene>
<dbReference type="Gene3D" id="6.10.140.2220">
    <property type="match status" value="1"/>
</dbReference>
<evidence type="ECO:0000256" key="3">
    <source>
        <dbReference type="ARBA" id="ARBA00022833"/>
    </source>
</evidence>
<name>A0A5M3N742_CONPW</name>